<protein>
    <recommendedName>
        <fullName evidence="9">Odorant receptor</fullName>
    </recommendedName>
</protein>
<evidence type="ECO:0000256" key="4">
    <source>
        <dbReference type="ARBA" id="ARBA00022725"/>
    </source>
</evidence>
<evidence type="ECO:0000256" key="3">
    <source>
        <dbReference type="ARBA" id="ARBA00022692"/>
    </source>
</evidence>
<keyword evidence="11" id="KW-1185">Reference proteome</keyword>
<keyword evidence="2 9" id="KW-0716">Sensory transduction</keyword>
<comment type="similarity">
    <text evidence="9">Belongs to the insect chemoreceptor superfamily. Heteromeric odorant receptor channel (TC 1.A.69) family.</text>
</comment>
<evidence type="ECO:0000313" key="10">
    <source>
        <dbReference type="EMBL" id="KAK0157948.1"/>
    </source>
</evidence>
<dbReference type="Pfam" id="PF02949">
    <property type="entry name" value="7tm_6"/>
    <property type="match status" value="1"/>
</dbReference>
<dbReference type="GO" id="GO:0007165">
    <property type="term" value="P:signal transduction"/>
    <property type="evidence" value="ECO:0007669"/>
    <property type="project" value="UniProtKB-KW"/>
</dbReference>
<feature type="transmembrane region" description="Helical" evidence="9">
    <location>
        <begin position="88"/>
        <end position="107"/>
    </location>
</feature>
<evidence type="ECO:0000256" key="2">
    <source>
        <dbReference type="ARBA" id="ARBA00022606"/>
    </source>
</evidence>
<evidence type="ECO:0000256" key="1">
    <source>
        <dbReference type="ARBA" id="ARBA00004141"/>
    </source>
</evidence>
<organism evidence="10 11">
    <name type="scientific">Microctonus aethiopoides</name>
    <dbReference type="NCBI Taxonomy" id="144406"/>
    <lineage>
        <taxon>Eukaryota</taxon>
        <taxon>Metazoa</taxon>
        <taxon>Ecdysozoa</taxon>
        <taxon>Arthropoda</taxon>
        <taxon>Hexapoda</taxon>
        <taxon>Insecta</taxon>
        <taxon>Pterygota</taxon>
        <taxon>Neoptera</taxon>
        <taxon>Endopterygota</taxon>
        <taxon>Hymenoptera</taxon>
        <taxon>Apocrita</taxon>
        <taxon>Ichneumonoidea</taxon>
        <taxon>Braconidae</taxon>
        <taxon>Euphorinae</taxon>
        <taxon>Microctonus</taxon>
    </lineage>
</organism>
<keyword evidence="5 9" id="KW-1133">Transmembrane helix</keyword>
<dbReference type="PANTHER" id="PTHR21137">
    <property type="entry name" value="ODORANT RECEPTOR"/>
    <property type="match status" value="1"/>
</dbReference>
<comment type="caution">
    <text evidence="9">Lacks conserved residue(s) required for the propagation of feature annotation.</text>
</comment>
<evidence type="ECO:0000256" key="5">
    <source>
        <dbReference type="ARBA" id="ARBA00022989"/>
    </source>
</evidence>
<proteinExistence type="inferred from homology"/>
<dbReference type="GO" id="GO:0005549">
    <property type="term" value="F:odorant binding"/>
    <property type="evidence" value="ECO:0007669"/>
    <property type="project" value="InterPro"/>
</dbReference>
<feature type="transmembrane region" description="Helical" evidence="9">
    <location>
        <begin position="60"/>
        <end position="82"/>
    </location>
</feature>
<dbReference type="GO" id="GO:0005886">
    <property type="term" value="C:plasma membrane"/>
    <property type="evidence" value="ECO:0007669"/>
    <property type="project" value="UniProtKB-SubCell"/>
</dbReference>
<comment type="subcellular location">
    <subcellularLocation>
        <location evidence="9">Cell membrane</location>
        <topology evidence="9">Multi-pass membrane protein</topology>
    </subcellularLocation>
    <subcellularLocation>
        <location evidence="1">Membrane</location>
        <topology evidence="1">Multi-pass membrane protein</topology>
    </subcellularLocation>
</comment>
<gene>
    <name evidence="10" type="ORF">PV328_011631</name>
</gene>
<feature type="transmembrane region" description="Helical" evidence="9">
    <location>
        <begin position="148"/>
        <end position="166"/>
    </location>
</feature>
<evidence type="ECO:0000256" key="8">
    <source>
        <dbReference type="ARBA" id="ARBA00023224"/>
    </source>
</evidence>
<evidence type="ECO:0000256" key="9">
    <source>
        <dbReference type="RuleBase" id="RU351113"/>
    </source>
</evidence>
<evidence type="ECO:0000256" key="6">
    <source>
        <dbReference type="ARBA" id="ARBA00023136"/>
    </source>
</evidence>
<evidence type="ECO:0000313" key="11">
    <source>
        <dbReference type="Proteomes" id="UP001168990"/>
    </source>
</evidence>
<feature type="transmembrane region" description="Helical" evidence="9">
    <location>
        <begin position="315"/>
        <end position="334"/>
    </location>
</feature>
<dbReference type="AlphaFoldDB" id="A0AA39F0G3"/>
<name>A0AA39F0G3_9HYME</name>
<reference evidence="10" key="2">
    <citation type="submission" date="2023-03" db="EMBL/GenBank/DDBJ databases">
        <authorList>
            <person name="Inwood S.N."/>
            <person name="Skelly J.G."/>
            <person name="Guhlin J."/>
            <person name="Harrop T.W.R."/>
            <person name="Goldson S.G."/>
            <person name="Dearden P.K."/>
        </authorList>
    </citation>
    <scope>NUCLEOTIDE SEQUENCE</scope>
    <source>
        <strain evidence="10">Irish</strain>
        <tissue evidence="10">Whole body</tissue>
    </source>
</reference>
<reference evidence="10" key="1">
    <citation type="journal article" date="2023" name="bioRxiv">
        <title>Scaffold-level genome assemblies of two parasitoid biocontrol wasps reveal the parthenogenesis mechanism and an associated novel virus.</title>
        <authorList>
            <person name="Inwood S."/>
            <person name="Skelly J."/>
            <person name="Guhlin J."/>
            <person name="Harrop T."/>
            <person name="Goldson S."/>
            <person name="Dearden P."/>
        </authorList>
    </citation>
    <scope>NUCLEOTIDE SEQUENCE</scope>
    <source>
        <strain evidence="10">Irish</strain>
        <tissue evidence="10">Whole body</tissue>
    </source>
</reference>
<evidence type="ECO:0000256" key="7">
    <source>
        <dbReference type="ARBA" id="ARBA00023170"/>
    </source>
</evidence>
<keyword evidence="3 9" id="KW-0812">Transmembrane</keyword>
<dbReference type="GO" id="GO:0004984">
    <property type="term" value="F:olfactory receptor activity"/>
    <property type="evidence" value="ECO:0007669"/>
    <property type="project" value="InterPro"/>
</dbReference>
<accession>A0AA39F0G3</accession>
<dbReference type="InterPro" id="IPR004117">
    <property type="entry name" value="7tm6_olfct_rcpt"/>
</dbReference>
<dbReference type="PANTHER" id="PTHR21137:SF42">
    <property type="entry name" value="ODORANT RECEPTOR 83A"/>
    <property type="match status" value="1"/>
</dbReference>
<keyword evidence="4 9" id="KW-0552">Olfaction</keyword>
<sequence length="410" mass="47762">MNYCGYWSRNMSRKYNSIRSTSSKSRLEIDFDSKKNLLLWIKRFLIIGGIWPLDKTYIRATIWTIYLTLHLIAVYAELLAVFGDLEAMVLSVLESVMQTMVLTKLIVFRHSKILRKLILHIKEDFNDEFYDNDEEKKIYLKYNHLAKLYFKLSMPYIVLGASLYFFRPIITNIIVSDDSNGSFILPFRTKLFFNLSDSKIYYLTYAYQSPMIYLLICHNAWICVLITIVLHICGQLAILRHRIQGIIINTNKDESQIIFQRIVKRHMRAIWMAKKMDDTFHFILLFDLVGTTLLLGLMSYVVITGSNMSDSSFGPVYVVCALATILLLYGYCIVGECLIDESNRVHIAFYQCMWYESSKSFRKGLIICLQQTQEPLRITGGKFFVFSLNGFTDVLKTAMGYLSMLRKMSQ</sequence>
<dbReference type="Proteomes" id="UP001168990">
    <property type="component" value="Unassembled WGS sequence"/>
</dbReference>
<dbReference type="EMBL" id="JAQQBS010001425">
    <property type="protein sequence ID" value="KAK0157948.1"/>
    <property type="molecule type" value="Genomic_DNA"/>
</dbReference>
<comment type="caution">
    <text evidence="10">The sequence shown here is derived from an EMBL/GenBank/DDBJ whole genome shotgun (WGS) entry which is preliminary data.</text>
</comment>
<feature type="transmembrane region" description="Helical" evidence="9">
    <location>
        <begin position="282"/>
        <end position="303"/>
    </location>
</feature>
<keyword evidence="8 9" id="KW-0807">Transducer</keyword>
<feature type="transmembrane region" description="Helical" evidence="9">
    <location>
        <begin position="211"/>
        <end position="233"/>
    </location>
</feature>
<keyword evidence="6 9" id="KW-0472">Membrane</keyword>
<keyword evidence="7 9" id="KW-0675">Receptor</keyword>